<organism evidence="1 2">
    <name type="scientific">Holotrichia oblita</name>
    <name type="common">Chafer beetle</name>
    <dbReference type="NCBI Taxonomy" id="644536"/>
    <lineage>
        <taxon>Eukaryota</taxon>
        <taxon>Metazoa</taxon>
        <taxon>Ecdysozoa</taxon>
        <taxon>Arthropoda</taxon>
        <taxon>Hexapoda</taxon>
        <taxon>Insecta</taxon>
        <taxon>Pterygota</taxon>
        <taxon>Neoptera</taxon>
        <taxon>Endopterygota</taxon>
        <taxon>Coleoptera</taxon>
        <taxon>Polyphaga</taxon>
        <taxon>Scarabaeiformia</taxon>
        <taxon>Scarabaeidae</taxon>
        <taxon>Melolonthinae</taxon>
        <taxon>Holotrichia</taxon>
    </lineage>
</organism>
<reference evidence="1" key="1">
    <citation type="submission" date="2022-04" db="EMBL/GenBank/DDBJ databases">
        <title>Chromosome-scale genome assembly of Holotrichia oblita Faldermann.</title>
        <authorList>
            <person name="Rongchong L."/>
        </authorList>
    </citation>
    <scope>NUCLEOTIDE SEQUENCE</scope>
    <source>
        <strain evidence="1">81SQS9</strain>
    </source>
</reference>
<evidence type="ECO:0000313" key="1">
    <source>
        <dbReference type="EMBL" id="KAI4457456.1"/>
    </source>
</evidence>
<evidence type="ECO:0000313" key="2">
    <source>
        <dbReference type="Proteomes" id="UP001056778"/>
    </source>
</evidence>
<dbReference type="EMBL" id="CM043021">
    <property type="protein sequence ID" value="KAI4457456.1"/>
    <property type="molecule type" value="Genomic_DNA"/>
</dbReference>
<protein>
    <submittedName>
        <fullName evidence="1">Trypsin</fullName>
    </submittedName>
</protein>
<gene>
    <name evidence="1" type="ORF">MML48_7g00003670</name>
</gene>
<name>A0ACB9SUP0_HOLOL</name>
<dbReference type="Proteomes" id="UP001056778">
    <property type="component" value="Chromosome 7"/>
</dbReference>
<accession>A0ACB9SUP0</accession>
<sequence>MFSLEIIIPLVLIGKSQASNQNRIANGEDASQADFPYQVSIQALQHSKFTHHCGGSIINSKWILTAAHCINGSSPSDWNIYMGSVLLDSGGTNHTVAQIIVHDDYYNERDPDSKLIIRNDIALMELEEEIQFSKSIQSIDLETENVVKSDDQNLDLMDRDRVADGFLAQRGQFPFQAQIFWRWNTNYRQLICGASIINQRYLLTSAECVYDKNAIDLWVIMGDSRIDYGWVYEVMRIVLRDPYYEPNAPNNIALLQIHGEIYFTTEVAPISYISGIYEPEAVNASGYGWPWYAGDASPALQYATLNTITNAKCAEKWGSRITSDKICTAQTNGRSTCRKDAGGPLSYYGLLIGIIGGTDDECGTGAPNVHTRIAPYSNWITNIISGRYTGACTERI</sequence>
<comment type="caution">
    <text evidence="1">The sequence shown here is derived from an EMBL/GenBank/DDBJ whole genome shotgun (WGS) entry which is preliminary data.</text>
</comment>
<keyword evidence="2" id="KW-1185">Reference proteome</keyword>
<proteinExistence type="predicted"/>